<dbReference type="Proteomes" id="UP001500326">
    <property type="component" value="Unassembled WGS sequence"/>
</dbReference>
<gene>
    <name evidence="5" type="ORF">GCM10009777_19790</name>
</gene>
<feature type="domain" description="HTH arsR-type" evidence="4">
    <location>
        <begin position="1"/>
        <end position="90"/>
    </location>
</feature>
<dbReference type="PANTHER" id="PTHR33154:SF33">
    <property type="entry name" value="TRANSCRIPTIONAL REPRESSOR SDPR"/>
    <property type="match status" value="1"/>
</dbReference>
<dbReference type="InterPro" id="IPR036388">
    <property type="entry name" value="WH-like_DNA-bd_sf"/>
</dbReference>
<dbReference type="CDD" id="cd00090">
    <property type="entry name" value="HTH_ARSR"/>
    <property type="match status" value="1"/>
</dbReference>
<dbReference type="InterPro" id="IPR011991">
    <property type="entry name" value="ArsR-like_HTH"/>
</dbReference>
<organism evidence="5 6">
    <name type="scientific">Microbacterium pumilum</name>
    <dbReference type="NCBI Taxonomy" id="344165"/>
    <lineage>
        <taxon>Bacteria</taxon>
        <taxon>Bacillati</taxon>
        <taxon>Actinomycetota</taxon>
        <taxon>Actinomycetes</taxon>
        <taxon>Micrococcales</taxon>
        <taxon>Microbacteriaceae</taxon>
        <taxon>Microbacterium</taxon>
    </lineage>
</organism>
<evidence type="ECO:0000259" key="4">
    <source>
        <dbReference type="PROSITE" id="PS50987"/>
    </source>
</evidence>
<dbReference type="NCBIfam" id="NF033788">
    <property type="entry name" value="HTH_metalloreg"/>
    <property type="match status" value="1"/>
</dbReference>
<dbReference type="InterPro" id="IPR051081">
    <property type="entry name" value="HTH_MetalResp_TranReg"/>
</dbReference>
<keyword evidence="6" id="KW-1185">Reference proteome</keyword>
<name>A0ABN2SFG2_9MICO</name>
<evidence type="ECO:0000256" key="2">
    <source>
        <dbReference type="ARBA" id="ARBA00023125"/>
    </source>
</evidence>
<evidence type="ECO:0000313" key="6">
    <source>
        <dbReference type="Proteomes" id="UP001500326"/>
    </source>
</evidence>
<comment type="caution">
    <text evidence="5">The sequence shown here is derived from an EMBL/GenBank/DDBJ whole genome shotgun (WGS) entry which is preliminary data.</text>
</comment>
<dbReference type="PRINTS" id="PR00778">
    <property type="entry name" value="HTHARSR"/>
</dbReference>
<dbReference type="SUPFAM" id="SSF46785">
    <property type="entry name" value="Winged helix' DNA-binding domain"/>
    <property type="match status" value="1"/>
</dbReference>
<dbReference type="PANTHER" id="PTHR33154">
    <property type="entry name" value="TRANSCRIPTIONAL REGULATOR, ARSR FAMILY"/>
    <property type="match status" value="1"/>
</dbReference>
<evidence type="ECO:0000256" key="1">
    <source>
        <dbReference type="ARBA" id="ARBA00023015"/>
    </source>
</evidence>
<dbReference type="InterPro" id="IPR036390">
    <property type="entry name" value="WH_DNA-bd_sf"/>
</dbReference>
<reference evidence="5 6" key="1">
    <citation type="journal article" date="2019" name="Int. J. Syst. Evol. Microbiol.">
        <title>The Global Catalogue of Microorganisms (GCM) 10K type strain sequencing project: providing services to taxonomists for standard genome sequencing and annotation.</title>
        <authorList>
            <consortium name="The Broad Institute Genomics Platform"/>
            <consortium name="The Broad Institute Genome Sequencing Center for Infectious Disease"/>
            <person name="Wu L."/>
            <person name="Ma J."/>
        </authorList>
    </citation>
    <scope>NUCLEOTIDE SEQUENCE [LARGE SCALE GENOMIC DNA]</scope>
    <source>
        <strain evidence="5 6">JCM 14902</strain>
    </source>
</reference>
<evidence type="ECO:0000313" key="5">
    <source>
        <dbReference type="EMBL" id="GAA1985828.1"/>
    </source>
</evidence>
<keyword evidence="1" id="KW-0805">Transcription regulation</keyword>
<accession>A0ABN2SFG2</accession>
<dbReference type="RefSeq" id="WP_344061221.1">
    <property type="nucleotide sequence ID" value="NZ_BAAAOH010000001.1"/>
</dbReference>
<protein>
    <submittedName>
        <fullName evidence="5">Metalloregulator ArsR/SmtB family transcription factor</fullName>
    </submittedName>
</protein>
<dbReference type="InterPro" id="IPR001845">
    <property type="entry name" value="HTH_ArsR_DNA-bd_dom"/>
</dbReference>
<dbReference type="Gene3D" id="1.10.10.10">
    <property type="entry name" value="Winged helix-like DNA-binding domain superfamily/Winged helix DNA-binding domain"/>
    <property type="match status" value="1"/>
</dbReference>
<keyword evidence="2" id="KW-0238">DNA-binding</keyword>
<keyword evidence="3" id="KW-0804">Transcription</keyword>
<dbReference type="EMBL" id="BAAAOH010000001">
    <property type="protein sequence ID" value="GAA1985828.1"/>
    <property type="molecule type" value="Genomic_DNA"/>
</dbReference>
<evidence type="ECO:0000256" key="3">
    <source>
        <dbReference type="ARBA" id="ARBA00023163"/>
    </source>
</evidence>
<sequence>MHALDVLGDPVRRRLVELLAQGDRASGDLTEVIRDEFGISQPAVSNHLKVLRDSGFARSAAAGSRRIYSLSGERIAEVQSWAAEQLLFWGNRLDALDTELHRRGKETL</sequence>
<proteinExistence type="predicted"/>
<dbReference type="SMART" id="SM00418">
    <property type="entry name" value="HTH_ARSR"/>
    <property type="match status" value="1"/>
</dbReference>
<dbReference type="PROSITE" id="PS50987">
    <property type="entry name" value="HTH_ARSR_2"/>
    <property type="match status" value="1"/>
</dbReference>
<dbReference type="Pfam" id="PF01022">
    <property type="entry name" value="HTH_5"/>
    <property type="match status" value="1"/>
</dbReference>